<feature type="compositionally biased region" description="Basic and acidic residues" evidence="1">
    <location>
        <begin position="338"/>
        <end position="356"/>
    </location>
</feature>
<keyword evidence="5" id="KW-1185">Reference proteome</keyword>
<dbReference type="AlphaFoldDB" id="A0A2C9DCM8"/>
<proteinExistence type="predicted"/>
<keyword evidence="2" id="KW-0812">Transmembrane</keyword>
<evidence type="ECO:0000256" key="2">
    <source>
        <dbReference type="SAM" id="Phobius"/>
    </source>
</evidence>
<feature type="compositionally biased region" description="Low complexity" evidence="1">
    <location>
        <begin position="361"/>
        <end position="375"/>
    </location>
</feature>
<dbReference type="GO" id="GO:0016740">
    <property type="term" value="F:transferase activity"/>
    <property type="evidence" value="ECO:0007669"/>
    <property type="project" value="UniProtKB-KW"/>
</dbReference>
<feature type="transmembrane region" description="Helical" evidence="2">
    <location>
        <begin position="270"/>
        <end position="292"/>
    </location>
</feature>
<evidence type="ECO:0000313" key="4">
    <source>
        <dbReference type="EMBL" id="SON58074.1"/>
    </source>
</evidence>
<name>A0A2C9DCM8_9HYPH</name>
<dbReference type="InterPro" id="IPR029044">
    <property type="entry name" value="Nucleotide-diphossugar_trans"/>
</dbReference>
<dbReference type="Gene3D" id="3.90.550.10">
    <property type="entry name" value="Spore Coat Polysaccharide Biosynthesis Protein SpsA, Chain A"/>
    <property type="match status" value="1"/>
</dbReference>
<dbReference type="OrthoDB" id="9807795at2"/>
<gene>
    <name evidence="4" type="ORF">HDIA_4533</name>
</gene>
<evidence type="ECO:0000256" key="1">
    <source>
        <dbReference type="SAM" id="MobiDB-lite"/>
    </source>
</evidence>
<dbReference type="InterPro" id="IPR001173">
    <property type="entry name" value="Glyco_trans_2-like"/>
</dbReference>
<accession>A0A2C9DCM8</accession>
<keyword evidence="4" id="KW-0808">Transferase</keyword>
<sequence>MKLIVQIPCFNEADTLAATLADLPNAIPGIDTIETLIVDDGSSDGTVEVARRLGVTHIVRHRRNRGLAKTFSTALQASLRLGADVIVNTDGDNQYYGGDIPALVAPILDGRADLVVGDRQTSSIDEFSPLKRLLQRLGSHAVRHFSGLDIPDAVSGFRAISREAALKINIVSNFSYTIEMLLQAGDKRIATTSVPVRTNPKTRDSRLFRSIPHFISRSLATLFRIYAMYKPLRVFLAAGLAITAIGSAPMLRFLVYALNGDSEGHIQSLVIGSALLTVGVLVLALGVTADLIRNNRILLEQSLLALREMDLRLAAMEAKATPRAQQERLQAALTEWPAADKRNANQSNERQDRMAGDDQPAAAAARTVSAQAKSA</sequence>
<dbReference type="CDD" id="cd04179">
    <property type="entry name" value="DPM_DPG-synthase_like"/>
    <property type="match status" value="1"/>
</dbReference>
<dbReference type="PANTHER" id="PTHR48090:SF7">
    <property type="entry name" value="RFBJ PROTEIN"/>
    <property type="match status" value="1"/>
</dbReference>
<evidence type="ECO:0000313" key="5">
    <source>
        <dbReference type="Proteomes" id="UP000223606"/>
    </source>
</evidence>
<dbReference type="RefSeq" id="WP_099558246.1">
    <property type="nucleotide sequence ID" value="NZ_LT960614.1"/>
</dbReference>
<organism evidence="4 5">
    <name type="scientific">Hartmannibacter diazotrophicus</name>
    <dbReference type="NCBI Taxonomy" id="1482074"/>
    <lineage>
        <taxon>Bacteria</taxon>
        <taxon>Pseudomonadati</taxon>
        <taxon>Pseudomonadota</taxon>
        <taxon>Alphaproteobacteria</taxon>
        <taxon>Hyphomicrobiales</taxon>
        <taxon>Pleomorphomonadaceae</taxon>
        <taxon>Hartmannibacter</taxon>
    </lineage>
</organism>
<dbReference type="Proteomes" id="UP000223606">
    <property type="component" value="Chromosome 1"/>
</dbReference>
<protein>
    <submittedName>
        <fullName evidence="4">N-glycosyltransferase</fullName>
    </submittedName>
</protein>
<dbReference type="PANTHER" id="PTHR48090">
    <property type="entry name" value="UNDECAPRENYL-PHOSPHATE 4-DEOXY-4-FORMAMIDO-L-ARABINOSE TRANSFERASE-RELATED"/>
    <property type="match status" value="1"/>
</dbReference>
<dbReference type="Pfam" id="PF00535">
    <property type="entry name" value="Glycos_transf_2"/>
    <property type="match status" value="1"/>
</dbReference>
<dbReference type="KEGG" id="hdi:HDIA_4533"/>
<evidence type="ECO:0000259" key="3">
    <source>
        <dbReference type="Pfam" id="PF00535"/>
    </source>
</evidence>
<feature type="transmembrane region" description="Helical" evidence="2">
    <location>
        <begin position="234"/>
        <end position="258"/>
    </location>
</feature>
<keyword evidence="2" id="KW-0472">Membrane</keyword>
<dbReference type="InterPro" id="IPR050256">
    <property type="entry name" value="Glycosyltransferase_2"/>
</dbReference>
<dbReference type="EMBL" id="LT960614">
    <property type="protein sequence ID" value="SON58074.1"/>
    <property type="molecule type" value="Genomic_DNA"/>
</dbReference>
<reference evidence="5" key="1">
    <citation type="submission" date="2017-09" db="EMBL/GenBank/DDBJ databases">
        <title>Genome sequence of Nannocystis excedens DSM 71.</title>
        <authorList>
            <person name="Blom J."/>
        </authorList>
    </citation>
    <scope>NUCLEOTIDE SEQUENCE [LARGE SCALE GENOMIC DNA]</scope>
    <source>
        <strain evidence="5">type strain: E19</strain>
    </source>
</reference>
<keyword evidence="2" id="KW-1133">Transmembrane helix</keyword>
<dbReference type="SUPFAM" id="SSF53448">
    <property type="entry name" value="Nucleotide-diphospho-sugar transferases"/>
    <property type="match status" value="1"/>
</dbReference>
<feature type="domain" description="Glycosyltransferase 2-like" evidence="3">
    <location>
        <begin position="6"/>
        <end position="165"/>
    </location>
</feature>
<feature type="region of interest" description="Disordered" evidence="1">
    <location>
        <begin position="334"/>
        <end position="375"/>
    </location>
</feature>